<feature type="transmembrane region" description="Helical" evidence="2">
    <location>
        <begin position="201"/>
        <end position="220"/>
    </location>
</feature>
<gene>
    <name evidence="4" type="ORF">FJ693_05720</name>
</gene>
<evidence type="ECO:0000313" key="5">
    <source>
        <dbReference type="Proteomes" id="UP000318693"/>
    </source>
</evidence>
<reference evidence="4 5" key="1">
    <citation type="submission" date="2019-07" db="EMBL/GenBank/DDBJ databases">
        <title>Georgenia wutianyii sp. nov. and Georgenia *** sp. nov. isolated from plateau pika (Ochotona curzoniae) in the Qinghai-Tibet plateau of China.</title>
        <authorList>
            <person name="Tian Z."/>
        </authorList>
    </citation>
    <scope>NUCLEOTIDE SEQUENCE [LARGE SCALE GENOMIC DNA]</scope>
    <source>
        <strain evidence="4 5">Z446</strain>
    </source>
</reference>
<dbReference type="EMBL" id="VJXR01000010">
    <property type="protein sequence ID" value="TRW46447.1"/>
    <property type="molecule type" value="Genomic_DNA"/>
</dbReference>
<dbReference type="SUPFAM" id="SSF46565">
    <property type="entry name" value="Chaperone J-domain"/>
    <property type="match status" value="1"/>
</dbReference>
<dbReference type="Proteomes" id="UP000318693">
    <property type="component" value="Unassembled WGS sequence"/>
</dbReference>
<dbReference type="PRINTS" id="PR00625">
    <property type="entry name" value="JDOMAIN"/>
</dbReference>
<evidence type="ECO:0000313" key="4">
    <source>
        <dbReference type="EMBL" id="TRW46447.1"/>
    </source>
</evidence>
<feature type="transmembrane region" description="Helical" evidence="2">
    <location>
        <begin position="174"/>
        <end position="194"/>
    </location>
</feature>
<dbReference type="InterPro" id="IPR051100">
    <property type="entry name" value="DnaJ_subfamily_B/C"/>
</dbReference>
<dbReference type="GO" id="GO:0030544">
    <property type="term" value="F:Hsp70 protein binding"/>
    <property type="evidence" value="ECO:0007669"/>
    <property type="project" value="TreeGrafter"/>
</dbReference>
<protein>
    <recommendedName>
        <fullName evidence="3">J domain-containing protein</fullName>
    </recommendedName>
</protein>
<feature type="region of interest" description="Disordered" evidence="1">
    <location>
        <begin position="67"/>
        <end position="135"/>
    </location>
</feature>
<comment type="caution">
    <text evidence="4">The sequence shown here is derived from an EMBL/GenBank/DDBJ whole genome shotgun (WGS) entry which is preliminary data.</text>
</comment>
<keyword evidence="5" id="KW-1185">Reference proteome</keyword>
<dbReference type="Pfam" id="PF00226">
    <property type="entry name" value="DnaJ"/>
    <property type="match status" value="1"/>
</dbReference>
<dbReference type="SMART" id="SM00271">
    <property type="entry name" value="DnaJ"/>
    <property type="match status" value="1"/>
</dbReference>
<evidence type="ECO:0000256" key="1">
    <source>
        <dbReference type="SAM" id="MobiDB-lite"/>
    </source>
</evidence>
<feature type="transmembrane region" description="Helical" evidence="2">
    <location>
        <begin position="141"/>
        <end position="162"/>
    </location>
</feature>
<keyword evidence="2" id="KW-0472">Membrane</keyword>
<dbReference type="AlphaFoldDB" id="A0A552WUM4"/>
<dbReference type="PROSITE" id="PS50076">
    <property type="entry name" value="DNAJ_2"/>
    <property type="match status" value="1"/>
</dbReference>
<feature type="region of interest" description="Disordered" evidence="1">
    <location>
        <begin position="245"/>
        <end position="265"/>
    </location>
</feature>
<dbReference type="PANTHER" id="PTHR43908">
    <property type="entry name" value="AT29763P-RELATED"/>
    <property type="match status" value="1"/>
</dbReference>
<organism evidence="4 5">
    <name type="scientific">Georgenia yuyongxinii</name>
    <dbReference type="NCBI Taxonomy" id="2589797"/>
    <lineage>
        <taxon>Bacteria</taxon>
        <taxon>Bacillati</taxon>
        <taxon>Actinomycetota</taxon>
        <taxon>Actinomycetes</taxon>
        <taxon>Micrococcales</taxon>
        <taxon>Bogoriellaceae</taxon>
        <taxon>Georgenia</taxon>
    </lineage>
</organism>
<name>A0A552WUM4_9MICO</name>
<accession>A0A552WUM4</accession>
<dbReference type="GO" id="GO:0071218">
    <property type="term" value="P:cellular response to misfolded protein"/>
    <property type="evidence" value="ECO:0007669"/>
    <property type="project" value="TreeGrafter"/>
</dbReference>
<dbReference type="PANTHER" id="PTHR43908:SF3">
    <property type="entry name" value="AT29763P-RELATED"/>
    <property type="match status" value="1"/>
</dbReference>
<keyword evidence="2" id="KW-0812">Transmembrane</keyword>
<dbReference type="InterPro" id="IPR001623">
    <property type="entry name" value="DnaJ_domain"/>
</dbReference>
<evidence type="ECO:0000259" key="3">
    <source>
        <dbReference type="PROSITE" id="PS50076"/>
    </source>
</evidence>
<sequence length="314" mass="33053">MRPIPVSDHYEVVGVGRDVTSEKLRRAYRRAARRAHPDAGGTDAAFAAVGEAFETLSDPVRRAPYNLNLDTPTASGAPVSEEPVEAPQVWGESDFLTDDDSDAGGPVGEASQPSPRPAPAPRPVSPELPRGPVATRSQRRAWWTATIVLAAIGAVLVDHAGIGGGTVPHGEMSLAGTAVGVALVGSFLVLWRIFTPWLSRASLWTLLIGAGLLTLIAWATTTMRTSGMGQQRRGSLQPCRGWGSAPGLHSDEAASEQAGEWRDGERADDLQVDGDGGAACVDAGVCEVYDVDRVRGEGAEVGGRSGRRGRRGHR</sequence>
<dbReference type="InterPro" id="IPR036869">
    <property type="entry name" value="J_dom_sf"/>
</dbReference>
<feature type="domain" description="J" evidence="3">
    <location>
        <begin position="8"/>
        <end position="69"/>
    </location>
</feature>
<keyword evidence="2" id="KW-1133">Transmembrane helix</keyword>
<feature type="compositionally biased region" description="Pro residues" evidence="1">
    <location>
        <begin position="114"/>
        <end position="126"/>
    </location>
</feature>
<evidence type="ECO:0000256" key="2">
    <source>
        <dbReference type="SAM" id="Phobius"/>
    </source>
</evidence>
<proteinExistence type="predicted"/>
<dbReference type="Gene3D" id="1.10.287.110">
    <property type="entry name" value="DnaJ domain"/>
    <property type="match status" value="1"/>
</dbReference>